<gene>
    <name evidence="1" type="ORF">WISP_147390</name>
</gene>
<name>A0ABQ9CLG4_9PASS</name>
<keyword evidence="2" id="KW-1185">Reference proteome</keyword>
<organism evidence="1 2">
    <name type="scientific">Willisornis vidua</name>
    <name type="common">Xingu scale-backed antbird</name>
    <dbReference type="NCBI Taxonomy" id="1566151"/>
    <lineage>
        <taxon>Eukaryota</taxon>
        <taxon>Metazoa</taxon>
        <taxon>Chordata</taxon>
        <taxon>Craniata</taxon>
        <taxon>Vertebrata</taxon>
        <taxon>Euteleostomi</taxon>
        <taxon>Archelosauria</taxon>
        <taxon>Archosauria</taxon>
        <taxon>Dinosauria</taxon>
        <taxon>Saurischia</taxon>
        <taxon>Theropoda</taxon>
        <taxon>Coelurosauria</taxon>
        <taxon>Aves</taxon>
        <taxon>Neognathae</taxon>
        <taxon>Neoaves</taxon>
        <taxon>Telluraves</taxon>
        <taxon>Australaves</taxon>
        <taxon>Passeriformes</taxon>
        <taxon>Thamnophilidae</taxon>
        <taxon>Willisornis</taxon>
    </lineage>
</organism>
<evidence type="ECO:0000313" key="2">
    <source>
        <dbReference type="Proteomes" id="UP001145742"/>
    </source>
</evidence>
<comment type="caution">
    <text evidence="1">The sequence shown here is derived from an EMBL/GenBank/DDBJ whole genome shotgun (WGS) entry which is preliminary data.</text>
</comment>
<sequence length="148" mass="17018">MSQVLHFSQNNPMQHYRLGEEKWKRCLQKRTWGAGQQQLNMSQQCAQVAKKASSILACVRNSVASWTREGIVLLYFALVRPHLKSCVWLWAPHDKKDIVVLKHVQGRATELVKAVEHKSYKEQLRDLGLLSLEKSGSEGRPYHCLQLP</sequence>
<dbReference type="Proteomes" id="UP001145742">
    <property type="component" value="Unassembled WGS sequence"/>
</dbReference>
<proteinExistence type="predicted"/>
<dbReference type="PANTHER" id="PTHR33332">
    <property type="entry name" value="REVERSE TRANSCRIPTASE DOMAIN-CONTAINING PROTEIN"/>
    <property type="match status" value="1"/>
</dbReference>
<accession>A0ABQ9CLG4</accession>
<reference evidence="1" key="1">
    <citation type="submission" date="2019-10" db="EMBL/GenBank/DDBJ databases">
        <authorList>
            <person name="Soares A.E.R."/>
            <person name="Aleixo A."/>
            <person name="Schneider P."/>
            <person name="Miyaki C.Y."/>
            <person name="Schneider M.P."/>
            <person name="Mello C."/>
            <person name="Vasconcelos A.T.R."/>
        </authorList>
    </citation>
    <scope>NUCLEOTIDE SEQUENCE</scope>
    <source>
        <tissue evidence="1">Muscle</tissue>
    </source>
</reference>
<protein>
    <submittedName>
        <fullName evidence="1">Uncharacterized protein</fullName>
    </submittedName>
</protein>
<evidence type="ECO:0000313" key="1">
    <source>
        <dbReference type="EMBL" id="KAJ7404101.1"/>
    </source>
</evidence>
<dbReference type="EMBL" id="WHWB01034789">
    <property type="protein sequence ID" value="KAJ7404101.1"/>
    <property type="molecule type" value="Genomic_DNA"/>
</dbReference>